<dbReference type="Proteomes" id="UP000008810">
    <property type="component" value="Chromosome 2"/>
</dbReference>
<evidence type="ECO:0000256" key="1">
    <source>
        <dbReference type="SAM" id="MobiDB-lite"/>
    </source>
</evidence>
<dbReference type="AlphaFoldDB" id="A0A2K2DDK6"/>
<keyword evidence="4" id="KW-1185">Reference proteome</keyword>
<dbReference type="Gramene" id="PNT72366">
    <property type="protein sequence ID" value="PNT72366"/>
    <property type="gene ID" value="BRADI_2g43084v3"/>
</dbReference>
<feature type="region of interest" description="Disordered" evidence="1">
    <location>
        <begin position="82"/>
        <end position="134"/>
    </location>
</feature>
<feature type="compositionally biased region" description="Basic residues" evidence="1">
    <location>
        <begin position="100"/>
        <end position="110"/>
    </location>
</feature>
<proteinExistence type="predicted"/>
<dbReference type="EnsemblPlants" id="PNT72366">
    <property type="protein sequence ID" value="PNT72366"/>
    <property type="gene ID" value="BRADI_2g43084v3"/>
</dbReference>
<accession>A0A2K2DDK6</accession>
<reference evidence="2 3" key="1">
    <citation type="journal article" date="2010" name="Nature">
        <title>Genome sequencing and analysis of the model grass Brachypodium distachyon.</title>
        <authorList>
            <consortium name="International Brachypodium Initiative"/>
        </authorList>
    </citation>
    <scope>NUCLEOTIDE SEQUENCE [LARGE SCALE GENOMIC DNA]</scope>
    <source>
        <strain evidence="2 3">Bd21</strain>
    </source>
</reference>
<evidence type="ECO:0000313" key="4">
    <source>
        <dbReference type="Proteomes" id="UP000008810"/>
    </source>
</evidence>
<reference evidence="3" key="3">
    <citation type="submission" date="2018-08" db="UniProtKB">
        <authorList>
            <consortium name="EnsemblPlants"/>
        </authorList>
    </citation>
    <scope>IDENTIFICATION</scope>
    <source>
        <strain evidence="3">cv. Bd21</strain>
    </source>
</reference>
<sequence>MPLRACLAATPAGRGPCTAAASAPACLPRRRPCPCVRASSPPLQAVAHAPPLPWAFAAAPAPACLPRRRAYRLPPRAGPLLPDAAGRPHAHAAAGEIAARHRRGCTRRRMSRGEAVPRVRRTSTPRGRPVSTAS</sequence>
<feature type="compositionally biased region" description="Low complexity" evidence="1">
    <location>
        <begin position="82"/>
        <end position="97"/>
    </location>
</feature>
<evidence type="ECO:0000313" key="3">
    <source>
        <dbReference type="EnsemblPlants" id="PNT72366"/>
    </source>
</evidence>
<gene>
    <name evidence="2" type="ORF">BRADI_2g43084v3</name>
</gene>
<evidence type="ECO:0000313" key="2">
    <source>
        <dbReference type="EMBL" id="PNT72366.1"/>
    </source>
</evidence>
<dbReference type="InParanoid" id="A0A2K2DDK6"/>
<protein>
    <submittedName>
        <fullName evidence="2 3">Uncharacterized protein</fullName>
    </submittedName>
</protein>
<organism evidence="2">
    <name type="scientific">Brachypodium distachyon</name>
    <name type="common">Purple false brome</name>
    <name type="synonym">Trachynia distachya</name>
    <dbReference type="NCBI Taxonomy" id="15368"/>
    <lineage>
        <taxon>Eukaryota</taxon>
        <taxon>Viridiplantae</taxon>
        <taxon>Streptophyta</taxon>
        <taxon>Embryophyta</taxon>
        <taxon>Tracheophyta</taxon>
        <taxon>Spermatophyta</taxon>
        <taxon>Magnoliopsida</taxon>
        <taxon>Liliopsida</taxon>
        <taxon>Poales</taxon>
        <taxon>Poaceae</taxon>
        <taxon>BOP clade</taxon>
        <taxon>Pooideae</taxon>
        <taxon>Stipodae</taxon>
        <taxon>Brachypodieae</taxon>
        <taxon>Brachypodium</taxon>
    </lineage>
</organism>
<reference evidence="2" key="2">
    <citation type="submission" date="2017-06" db="EMBL/GenBank/DDBJ databases">
        <title>WGS assembly of Brachypodium distachyon.</title>
        <authorList>
            <consortium name="The International Brachypodium Initiative"/>
            <person name="Lucas S."/>
            <person name="Harmon-Smith M."/>
            <person name="Lail K."/>
            <person name="Tice H."/>
            <person name="Grimwood J."/>
            <person name="Bruce D."/>
            <person name="Barry K."/>
            <person name="Shu S."/>
            <person name="Lindquist E."/>
            <person name="Wang M."/>
            <person name="Pitluck S."/>
            <person name="Vogel J.P."/>
            <person name="Garvin D.F."/>
            <person name="Mockler T.C."/>
            <person name="Schmutz J."/>
            <person name="Rokhsar D."/>
            <person name="Bevan M.W."/>
        </authorList>
    </citation>
    <scope>NUCLEOTIDE SEQUENCE</scope>
    <source>
        <strain evidence="2">Bd21</strain>
    </source>
</reference>
<name>A0A2K2DDK6_BRADI</name>
<dbReference type="EMBL" id="CM000881">
    <property type="protein sequence ID" value="PNT72366.1"/>
    <property type="molecule type" value="Genomic_DNA"/>
</dbReference>